<dbReference type="GO" id="GO:1904812">
    <property type="term" value="P:rRNA acetylation involved in maturation of SSU-rRNA"/>
    <property type="evidence" value="ECO:0007669"/>
    <property type="project" value="TreeGrafter"/>
</dbReference>
<feature type="domain" description="N-acetyltransferase" evidence="8">
    <location>
        <begin position="499"/>
        <end position="542"/>
    </location>
</feature>
<evidence type="ECO:0000256" key="1">
    <source>
        <dbReference type="ARBA" id="ARBA00022679"/>
    </source>
</evidence>
<keyword evidence="5" id="KW-0012">Acyltransferase</keyword>
<dbReference type="Pfam" id="PF13718">
    <property type="entry name" value="GNAT_acetyltr_2"/>
    <property type="match status" value="2"/>
</dbReference>
<dbReference type="InterPro" id="IPR013562">
    <property type="entry name" value="TmcA/NAT10_N"/>
</dbReference>
<dbReference type="SUPFAM" id="SSF55729">
    <property type="entry name" value="Acyl-CoA N-acyltransferases (Nat)"/>
    <property type="match status" value="1"/>
</dbReference>
<feature type="domain" description="TmcA/NAT10 N-terminal" evidence="7">
    <location>
        <begin position="5"/>
        <end position="109"/>
    </location>
</feature>
<evidence type="ECO:0000256" key="3">
    <source>
        <dbReference type="ARBA" id="ARBA00022741"/>
    </source>
</evidence>
<dbReference type="GO" id="GO:0002101">
    <property type="term" value="P:tRNA wobble cytosine modification"/>
    <property type="evidence" value="ECO:0007669"/>
    <property type="project" value="TreeGrafter"/>
</dbReference>
<evidence type="ECO:0000256" key="5">
    <source>
        <dbReference type="ARBA" id="ARBA00023315"/>
    </source>
</evidence>
<keyword evidence="3" id="KW-0547">Nucleotide-binding</keyword>
<dbReference type="OrthoDB" id="5578851at2"/>
<dbReference type="Pfam" id="PF08351">
    <property type="entry name" value="TmcA_N"/>
    <property type="match status" value="1"/>
</dbReference>
<dbReference type="Pfam" id="PF05127">
    <property type="entry name" value="NAT10_TcmA_helicase"/>
    <property type="match status" value="1"/>
</dbReference>
<dbReference type="GO" id="GO:0000049">
    <property type="term" value="F:tRNA binding"/>
    <property type="evidence" value="ECO:0007669"/>
    <property type="project" value="TreeGrafter"/>
</dbReference>
<accession>A0A3N9TKW9</accession>
<dbReference type="InterPro" id="IPR032672">
    <property type="entry name" value="TmcA/NAT10/Kre33"/>
</dbReference>
<evidence type="ECO:0000313" key="10">
    <source>
        <dbReference type="Proteomes" id="UP000281112"/>
    </source>
</evidence>
<dbReference type="CDD" id="cd04301">
    <property type="entry name" value="NAT_SF"/>
    <property type="match status" value="1"/>
</dbReference>
<evidence type="ECO:0000256" key="4">
    <source>
        <dbReference type="ARBA" id="ARBA00022840"/>
    </source>
</evidence>
<feature type="domain" description="N-acetyltransferase" evidence="8">
    <location>
        <begin position="381"/>
        <end position="492"/>
    </location>
</feature>
<dbReference type="EMBL" id="RJVQ01000001">
    <property type="protein sequence ID" value="RQW65038.1"/>
    <property type="molecule type" value="Genomic_DNA"/>
</dbReference>
<keyword evidence="4" id="KW-0067">ATP-binding</keyword>
<dbReference type="PANTHER" id="PTHR10925:SF5">
    <property type="entry name" value="RNA CYTIDINE ACETYLTRANSFERASE"/>
    <property type="match status" value="1"/>
</dbReference>
<dbReference type="GO" id="GO:0051392">
    <property type="term" value="F:tRNA cytidine N4-acetyltransferase activity"/>
    <property type="evidence" value="ECO:0007669"/>
    <property type="project" value="TreeGrafter"/>
</dbReference>
<evidence type="ECO:0000256" key="2">
    <source>
        <dbReference type="ARBA" id="ARBA00022694"/>
    </source>
</evidence>
<keyword evidence="2" id="KW-0819">tRNA processing</keyword>
<sequence>MNIKEFFQQVISTSEKANWRYAAVLDGSRVFISEVLAMLSEEVQSTPIQLGGVPFDNTQFIPFNKGQFILGHNNRLVIIDCSAGIDANSINSAIGSVCGGGVLLFIRPLQTPSNRAVQWFDSQLNKLPTVNSESDYECLLPCCGESLCATPNFSHQEIVVKELIALKRRRANRPIVITADRGRGKTTAIGLACVALLQQYCGINLAVCAPRLDSVRGIFDIVESRVLDSLRQSHGAISIGSSTLTFISPDSLVKNDHDIDILFVDEASSIPLTILFQIAELYSRIAFSTTVNGYEGCGRGFTLKFVDWLKSFRPEFKVLTMEYPIRWNTGDPVEEWTNSTFLLDSKSNDYSGCTLDDERQFNFVTFSSAELFENAIRLNDIFQLLVDAHYQTSPNDLFHLISDDSVSVTCLYYGDRLVSCLMSVAEPSMDDELIEAVSLGRRRPKGMMTPITFVNQIGIKEGGKQSWYRILRIVVAPELQAQGIGSKLLSFFIQNNPSQFISTSYGATAELFRFWQGSGFIPVKLGTQKDAASGCFSVLMVHGSHLKANFVKKAYDYFRSTLILSIRLNSIRLELTLSHYLLGHSSSSVSSEFPFELLSNYAYGGSNFEAIVPWFESLYYKVDVSQRGLFGDVFVLKVIYNLDWKECARQLSLPGRRQVEQLLRSNLKDILSIYTVN</sequence>
<evidence type="ECO:0000259" key="8">
    <source>
        <dbReference type="Pfam" id="PF13718"/>
    </source>
</evidence>
<comment type="caution">
    <text evidence="9">The sequence shown here is derived from an EMBL/GenBank/DDBJ whole genome shotgun (WGS) entry which is preliminary data.</text>
</comment>
<dbReference type="SUPFAM" id="SSF52540">
    <property type="entry name" value="P-loop containing nucleoside triphosphate hydrolases"/>
    <property type="match status" value="1"/>
</dbReference>
<dbReference type="Gene3D" id="3.40.630.30">
    <property type="match status" value="1"/>
</dbReference>
<dbReference type="InterPro" id="IPR000182">
    <property type="entry name" value="GNAT_dom"/>
</dbReference>
<dbReference type="GO" id="GO:1990883">
    <property type="term" value="F:18S rRNA cytidine N-acetyltransferase activity"/>
    <property type="evidence" value="ECO:0007669"/>
    <property type="project" value="TreeGrafter"/>
</dbReference>
<dbReference type="InterPro" id="IPR027417">
    <property type="entry name" value="P-loop_NTPase"/>
</dbReference>
<feature type="domain" description="TcmA/NAT10 helicase" evidence="6">
    <location>
        <begin position="176"/>
        <end position="344"/>
    </location>
</feature>
<organism evidence="9 10">
    <name type="scientific">Vibrio viridaestus</name>
    <dbReference type="NCBI Taxonomy" id="2487322"/>
    <lineage>
        <taxon>Bacteria</taxon>
        <taxon>Pseudomonadati</taxon>
        <taxon>Pseudomonadota</taxon>
        <taxon>Gammaproteobacteria</taxon>
        <taxon>Vibrionales</taxon>
        <taxon>Vibrionaceae</taxon>
        <taxon>Vibrio</taxon>
    </lineage>
</organism>
<protein>
    <submittedName>
        <fullName evidence="9">tRNA(Met) cytidine acetyltransferase</fullName>
    </submittedName>
</protein>
<dbReference type="InterPro" id="IPR016181">
    <property type="entry name" value="Acyl_CoA_acyltransferase"/>
</dbReference>
<evidence type="ECO:0000259" key="7">
    <source>
        <dbReference type="Pfam" id="PF08351"/>
    </source>
</evidence>
<keyword evidence="10" id="KW-1185">Reference proteome</keyword>
<dbReference type="RefSeq" id="WP_124935691.1">
    <property type="nucleotide sequence ID" value="NZ_RJVQ01000001.1"/>
</dbReference>
<dbReference type="Gene3D" id="3.40.50.11040">
    <property type="match status" value="1"/>
</dbReference>
<reference evidence="9 10" key="1">
    <citation type="submission" date="2018-11" db="EMBL/GenBank/DDBJ databases">
        <title>Vibrio LJC006 sp. nov., isolated from seawater during the bloom of the enteromorpha.</title>
        <authorList>
            <person name="Liang J."/>
        </authorList>
    </citation>
    <scope>NUCLEOTIDE SEQUENCE [LARGE SCALE GENOMIC DNA]</scope>
    <source>
        <strain evidence="9 10">LJC006</strain>
    </source>
</reference>
<dbReference type="GO" id="GO:0005524">
    <property type="term" value="F:ATP binding"/>
    <property type="evidence" value="ECO:0007669"/>
    <property type="project" value="UniProtKB-KW"/>
</dbReference>
<dbReference type="InterPro" id="IPR007807">
    <property type="entry name" value="TcmA/NAT10_helicase"/>
</dbReference>
<dbReference type="Proteomes" id="UP000281112">
    <property type="component" value="Unassembled WGS sequence"/>
</dbReference>
<proteinExistence type="predicted"/>
<name>A0A3N9TKW9_9VIBR</name>
<keyword evidence="1 9" id="KW-0808">Transferase</keyword>
<gene>
    <name evidence="9" type="ORF">EES38_03120</name>
</gene>
<dbReference type="GO" id="GO:0051391">
    <property type="term" value="P:tRNA acetylation"/>
    <property type="evidence" value="ECO:0007669"/>
    <property type="project" value="TreeGrafter"/>
</dbReference>
<dbReference type="PANTHER" id="PTHR10925">
    <property type="entry name" value="N-ACETYLTRANSFERASE 10"/>
    <property type="match status" value="1"/>
</dbReference>
<dbReference type="Gene3D" id="3.40.50.300">
    <property type="entry name" value="P-loop containing nucleotide triphosphate hydrolases"/>
    <property type="match status" value="1"/>
</dbReference>
<evidence type="ECO:0000313" key="9">
    <source>
        <dbReference type="EMBL" id="RQW65038.1"/>
    </source>
</evidence>
<dbReference type="AlphaFoldDB" id="A0A3N9TKW9"/>
<evidence type="ECO:0000259" key="6">
    <source>
        <dbReference type="Pfam" id="PF05127"/>
    </source>
</evidence>